<evidence type="ECO:0000256" key="8">
    <source>
        <dbReference type="ARBA" id="ARBA00023140"/>
    </source>
</evidence>
<feature type="domain" description="Thiolase C-terminal" evidence="13">
    <location>
        <begin position="321"/>
        <end position="443"/>
    </location>
</feature>
<dbReference type="InterPro" id="IPR016039">
    <property type="entry name" value="Thiolase-like"/>
</dbReference>
<protein>
    <recommendedName>
        <fullName evidence="10">acetyl-CoA C-acyltransferase</fullName>
        <ecNumber evidence="10">2.3.1.16</ecNumber>
    </recommendedName>
</protein>
<sequence>MSGTGCPERAANRQRVILDHLTQAHMGSVAESGLQRAPTSAGDSAAYERRSSSADDVVIVSALRTPICRAKRGGFKDTLADDLLTAVFKSTIQQTGIAPEAIEDIVIGSVLGPSSQRANECRIASLLAGIPDTVPVFTVNRQCSSGLQAVATVAASIRAGFYTIGLAGGVESMSLNPMAWEGGVNPKIESNPRAQSCLLPMGLTSENVSSKYGIPREAQDKMAARSHARAAAATASGRFKDEIVPVHTVWKDPKTGEEKKLVVDKDDGVRPGVSAQQLSALKPVFKKGGSTTAGNSSQVSDGAAAVLLMTRREAERRGMPILGIFRSFAAVGVDPAVMGIGPAHAIPAALQQANLSVEDIDLFELNEAFASQATYCCEKLSLDENKVNVNGGAIAMGHPLGATGARCTATLLHEMNKRGKCARFGIVSMCIGSGMGAAAVFERGGEVDHVRNARKVTTQDHLSRDAAV</sequence>
<dbReference type="SUPFAM" id="SSF53901">
    <property type="entry name" value="Thiolase-like"/>
    <property type="match status" value="2"/>
</dbReference>
<evidence type="ECO:0000256" key="4">
    <source>
        <dbReference type="ARBA" id="ARBA00022679"/>
    </source>
</evidence>
<dbReference type="Proteomes" id="UP001438707">
    <property type="component" value="Unassembled WGS sequence"/>
</dbReference>
<keyword evidence="5" id="KW-0276">Fatty acid metabolism</keyword>
<dbReference type="GO" id="GO:0005777">
    <property type="term" value="C:peroxisome"/>
    <property type="evidence" value="ECO:0007669"/>
    <property type="project" value="UniProtKB-SubCell"/>
</dbReference>
<keyword evidence="6" id="KW-0809">Transit peptide</keyword>
<dbReference type="Pfam" id="PF00108">
    <property type="entry name" value="Thiolase_N"/>
    <property type="match status" value="1"/>
</dbReference>
<organism evidence="14 15">
    <name type="scientific">Apatococcus lobatus</name>
    <dbReference type="NCBI Taxonomy" id="904363"/>
    <lineage>
        <taxon>Eukaryota</taxon>
        <taxon>Viridiplantae</taxon>
        <taxon>Chlorophyta</taxon>
        <taxon>core chlorophytes</taxon>
        <taxon>Trebouxiophyceae</taxon>
        <taxon>Chlorellales</taxon>
        <taxon>Chlorellaceae</taxon>
        <taxon>Apatococcus</taxon>
    </lineage>
</organism>
<comment type="pathway">
    <text evidence="2">Lipid metabolism; fatty acid metabolism.</text>
</comment>
<evidence type="ECO:0000256" key="11">
    <source>
        <dbReference type="RuleBase" id="RU003557"/>
    </source>
</evidence>
<evidence type="ECO:0000256" key="5">
    <source>
        <dbReference type="ARBA" id="ARBA00022832"/>
    </source>
</evidence>
<evidence type="ECO:0000256" key="6">
    <source>
        <dbReference type="ARBA" id="ARBA00022946"/>
    </source>
</evidence>
<comment type="subcellular location">
    <subcellularLocation>
        <location evidence="1">Peroxisome</location>
    </subcellularLocation>
</comment>
<gene>
    <name evidence="14" type="ORF">WJX74_001328</name>
</gene>
<dbReference type="GO" id="GO:0003988">
    <property type="term" value="F:acetyl-CoA C-acyltransferase activity"/>
    <property type="evidence" value="ECO:0007669"/>
    <property type="project" value="UniProtKB-EC"/>
</dbReference>
<feature type="domain" description="Thiolase N-terminal" evidence="12">
    <location>
        <begin position="57"/>
        <end position="311"/>
    </location>
</feature>
<accession>A0AAW1S2Y9</accession>
<reference evidence="14 15" key="1">
    <citation type="journal article" date="2024" name="Nat. Commun.">
        <title>Phylogenomics reveals the evolutionary origins of lichenization in chlorophyte algae.</title>
        <authorList>
            <person name="Puginier C."/>
            <person name="Libourel C."/>
            <person name="Otte J."/>
            <person name="Skaloud P."/>
            <person name="Haon M."/>
            <person name="Grisel S."/>
            <person name="Petersen M."/>
            <person name="Berrin J.G."/>
            <person name="Delaux P.M."/>
            <person name="Dal Grande F."/>
            <person name="Keller J."/>
        </authorList>
    </citation>
    <scope>NUCLEOTIDE SEQUENCE [LARGE SCALE GENOMIC DNA]</scope>
    <source>
        <strain evidence="14 15">SAG 2145</strain>
    </source>
</reference>
<dbReference type="InterPro" id="IPR050215">
    <property type="entry name" value="Thiolase-like_sf_Thiolase"/>
</dbReference>
<evidence type="ECO:0000256" key="1">
    <source>
        <dbReference type="ARBA" id="ARBA00004275"/>
    </source>
</evidence>
<dbReference type="GO" id="GO:0010124">
    <property type="term" value="P:phenylacetate catabolic process"/>
    <property type="evidence" value="ECO:0007669"/>
    <property type="project" value="TreeGrafter"/>
</dbReference>
<dbReference type="InterPro" id="IPR020613">
    <property type="entry name" value="Thiolase_CS"/>
</dbReference>
<dbReference type="CDD" id="cd00751">
    <property type="entry name" value="thiolase"/>
    <property type="match status" value="1"/>
</dbReference>
<dbReference type="InterPro" id="IPR020616">
    <property type="entry name" value="Thiolase_N"/>
</dbReference>
<evidence type="ECO:0000256" key="9">
    <source>
        <dbReference type="ARBA" id="ARBA00023315"/>
    </source>
</evidence>
<dbReference type="PANTHER" id="PTHR43853">
    <property type="entry name" value="3-KETOACYL-COA THIOLASE, PEROXISOMAL"/>
    <property type="match status" value="1"/>
</dbReference>
<dbReference type="InterPro" id="IPR002155">
    <property type="entry name" value="Thiolase"/>
</dbReference>
<evidence type="ECO:0000313" key="14">
    <source>
        <dbReference type="EMBL" id="KAK9839973.1"/>
    </source>
</evidence>
<dbReference type="InterPro" id="IPR020610">
    <property type="entry name" value="Thiolase_AS"/>
</dbReference>
<keyword evidence="7" id="KW-0443">Lipid metabolism</keyword>
<dbReference type="PROSITE" id="PS00099">
    <property type="entry name" value="THIOLASE_3"/>
    <property type="match status" value="1"/>
</dbReference>
<evidence type="ECO:0000259" key="12">
    <source>
        <dbReference type="Pfam" id="PF00108"/>
    </source>
</evidence>
<dbReference type="PANTHER" id="PTHR43853:SF8">
    <property type="entry name" value="3-KETOACYL-COA THIOLASE, PEROXISOMAL"/>
    <property type="match status" value="1"/>
</dbReference>
<dbReference type="InterPro" id="IPR020615">
    <property type="entry name" value="Thiolase_acyl_enz_int_AS"/>
</dbReference>
<keyword evidence="15" id="KW-1185">Reference proteome</keyword>
<name>A0AAW1S2Y9_9CHLO</name>
<dbReference type="EC" id="2.3.1.16" evidence="10"/>
<dbReference type="Pfam" id="PF02803">
    <property type="entry name" value="Thiolase_C"/>
    <property type="match status" value="1"/>
</dbReference>
<keyword evidence="4 11" id="KW-0808">Transferase</keyword>
<dbReference type="PROSITE" id="PS00098">
    <property type="entry name" value="THIOLASE_1"/>
    <property type="match status" value="1"/>
</dbReference>
<dbReference type="GO" id="GO:0006635">
    <property type="term" value="P:fatty acid beta-oxidation"/>
    <property type="evidence" value="ECO:0007669"/>
    <property type="project" value="TreeGrafter"/>
</dbReference>
<evidence type="ECO:0000256" key="3">
    <source>
        <dbReference type="ARBA" id="ARBA00010982"/>
    </source>
</evidence>
<dbReference type="EMBL" id="JALJOS010000004">
    <property type="protein sequence ID" value="KAK9839973.1"/>
    <property type="molecule type" value="Genomic_DNA"/>
</dbReference>
<dbReference type="NCBIfam" id="TIGR01930">
    <property type="entry name" value="AcCoA-C-Actrans"/>
    <property type="match status" value="1"/>
</dbReference>
<dbReference type="Gene3D" id="3.40.47.10">
    <property type="match status" value="1"/>
</dbReference>
<evidence type="ECO:0000259" key="13">
    <source>
        <dbReference type="Pfam" id="PF02803"/>
    </source>
</evidence>
<evidence type="ECO:0000313" key="15">
    <source>
        <dbReference type="Proteomes" id="UP001438707"/>
    </source>
</evidence>
<proteinExistence type="inferred from homology"/>
<comment type="caution">
    <text evidence="14">The sequence shown here is derived from an EMBL/GenBank/DDBJ whole genome shotgun (WGS) entry which is preliminary data.</text>
</comment>
<comment type="similarity">
    <text evidence="3 11">Belongs to the thiolase-like superfamily. Thiolase family.</text>
</comment>
<keyword evidence="8" id="KW-0576">Peroxisome</keyword>
<dbReference type="FunFam" id="3.40.47.10:FF:000032">
    <property type="entry name" value="Peroxisomal 3-ketoacyl-CoA thiolase"/>
    <property type="match status" value="1"/>
</dbReference>
<dbReference type="AlphaFoldDB" id="A0AAW1S2Y9"/>
<dbReference type="PROSITE" id="PS00737">
    <property type="entry name" value="THIOLASE_2"/>
    <property type="match status" value="1"/>
</dbReference>
<keyword evidence="9 11" id="KW-0012">Acyltransferase</keyword>
<evidence type="ECO:0000256" key="10">
    <source>
        <dbReference type="ARBA" id="ARBA00024073"/>
    </source>
</evidence>
<evidence type="ECO:0000256" key="2">
    <source>
        <dbReference type="ARBA" id="ARBA00004872"/>
    </source>
</evidence>
<dbReference type="InterPro" id="IPR020617">
    <property type="entry name" value="Thiolase_C"/>
</dbReference>
<evidence type="ECO:0000256" key="7">
    <source>
        <dbReference type="ARBA" id="ARBA00023098"/>
    </source>
</evidence>